<evidence type="ECO:0008006" key="13">
    <source>
        <dbReference type="Google" id="ProtNLM"/>
    </source>
</evidence>
<reference evidence="11" key="1">
    <citation type="submission" date="2021-06" db="EMBL/GenBank/DDBJ databases">
        <authorList>
            <person name="Hodson N. C."/>
            <person name="Mongue J. A."/>
            <person name="Jaron S. K."/>
        </authorList>
    </citation>
    <scope>NUCLEOTIDE SEQUENCE</scope>
</reference>
<dbReference type="GO" id="GO:0045505">
    <property type="term" value="F:dynein intermediate chain binding"/>
    <property type="evidence" value="ECO:0007669"/>
    <property type="project" value="InterPro"/>
</dbReference>
<dbReference type="FunFam" id="1.20.140.100:FF:000004">
    <property type="entry name" value="Dynein axonemal heavy chain 6"/>
    <property type="match status" value="1"/>
</dbReference>
<evidence type="ECO:0000256" key="2">
    <source>
        <dbReference type="ARBA" id="ARBA00004316"/>
    </source>
</evidence>
<organism evidence="11 12">
    <name type="scientific">Allacma fusca</name>
    <dbReference type="NCBI Taxonomy" id="39272"/>
    <lineage>
        <taxon>Eukaryota</taxon>
        <taxon>Metazoa</taxon>
        <taxon>Ecdysozoa</taxon>
        <taxon>Arthropoda</taxon>
        <taxon>Hexapoda</taxon>
        <taxon>Collembola</taxon>
        <taxon>Symphypleona</taxon>
        <taxon>Sminthuridae</taxon>
        <taxon>Allacma</taxon>
    </lineage>
</organism>
<dbReference type="FunFam" id="3.20.180.20:FF:000003">
    <property type="entry name" value="Dynein heavy chain 12, axonemal"/>
    <property type="match status" value="1"/>
</dbReference>
<keyword evidence="8" id="KW-0966">Cell projection</keyword>
<protein>
    <recommendedName>
        <fullName evidence="13">Dynein heavy chain</fullName>
    </recommendedName>
</protein>
<evidence type="ECO:0000259" key="9">
    <source>
        <dbReference type="Pfam" id="PF08393"/>
    </source>
</evidence>
<feature type="domain" description="Dynein heavy chain linker" evidence="9">
    <location>
        <begin position="2"/>
        <end position="304"/>
    </location>
</feature>
<keyword evidence="6" id="KW-0175">Coiled coil</keyword>
<dbReference type="GO" id="GO:0007018">
    <property type="term" value="P:microtubule-based movement"/>
    <property type="evidence" value="ECO:0007669"/>
    <property type="project" value="InterPro"/>
</dbReference>
<name>A0A8J2J2T8_9HEXA</name>
<keyword evidence="5" id="KW-0243">Dynein</keyword>
<dbReference type="FunFam" id="1.20.58.1120:FF:000005">
    <property type="entry name" value="Dynein, axonemal, heavy chain 12"/>
    <property type="match status" value="1"/>
</dbReference>
<evidence type="ECO:0000256" key="4">
    <source>
        <dbReference type="ARBA" id="ARBA00022741"/>
    </source>
</evidence>
<sequence>MSAICGVTLRPTPDSTLSDMIETGISKMAIQLEEISSAATKEFYLERNLTKMRADWTDIKFECIAYRETGVNILSALDDIQSLLDDHILKAQTMKGSPFIKPLEAEMNLWEDKLVTMQDILDAWVKVQSTWMYLEPIFTSPDIIKQMPSESRKFNNVDKLWRNVMKYTTANPDVLTATEFPNMLRDLHRAILLLEEIQLGLNEYLEKKRHFFPRFFFLSNDELLEILSETKDPLRVQPHMKKCFEGIHHLIFTPETLITAMVSAENEVVPFSTIIKPLEAKGMVEKWISQVEQQMLTSLRDVTLKAVQAYEKVPRAEWVLNWPGQVIICGDSIFWTKDVSDAIQDGTLRNYLQLSNHQIDEIVGLVRGQMEPGSRITLGALIVIAVHARDVVFALHDMGIKSTSDFNWISQLRYYLEGNTVYLRMITTEMKYGYEYLGNSSRLVITPLTDRCYRTLMSAIKLNLGGAPEGPAGTGKTETCKDLAKAVAKQCVVFNCSDGLDYKAMGKFFKVLSVVAQQILTIQNAIAAKAKTFTFEETELRLVPTCNIFITMNPGYAGRQELPDNLKVLFRTVAMMVPDYALIGEISLYSLGFVDARSLAGKIVDTYKLCSEQLSSQHHYDYGMRAVKSVLTAAGNLKLKYPAEDEGMLVLKAINDVNIPKFLAQDIPLFEGIILDLFPAYELLKPDLETLVETLKTVCKRRHIQPTEFFLEKSLQIYEMILVRHGLMIVGDAMGGKTCAYQVCK</sequence>
<dbReference type="PANTHER" id="PTHR45703">
    <property type="entry name" value="DYNEIN HEAVY CHAIN"/>
    <property type="match status" value="1"/>
</dbReference>
<comment type="caution">
    <text evidence="11">The sequence shown here is derived from an EMBL/GenBank/DDBJ whole genome shotgun (WGS) entry which is preliminary data.</text>
</comment>
<keyword evidence="3" id="KW-0963">Cytoplasm</keyword>
<evidence type="ECO:0000259" key="10">
    <source>
        <dbReference type="Pfam" id="PF12774"/>
    </source>
</evidence>
<gene>
    <name evidence="11" type="ORF">AFUS01_LOCUS770</name>
</gene>
<evidence type="ECO:0000256" key="6">
    <source>
        <dbReference type="ARBA" id="ARBA00023054"/>
    </source>
</evidence>
<evidence type="ECO:0000256" key="3">
    <source>
        <dbReference type="ARBA" id="ARBA00022490"/>
    </source>
</evidence>
<feature type="domain" description="Dynein heavy chain hydrolytic ATP-binding dynein motor region" evidence="10">
    <location>
        <begin position="510"/>
        <end position="738"/>
    </location>
</feature>
<dbReference type="GO" id="GO:0005524">
    <property type="term" value="F:ATP binding"/>
    <property type="evidence" value="ECO:0007669"/>
    <property type="project" value="InterPro"/>
</dbReference>
<keyword evidence="12" id="KW-1185">Reference proteome</keyword>
<evidence type="ECO:0000313" key="12">
    <source>
        <dbReference type="Proteomes" id="UP000708208"/>
    </source>
</evidence>
<dbReference type="GO" id="GO:0030286">
    <property type="term" value="C:dynein complex"/>
    <property type="evidence" value="ECO:0007669"/>
    <property type="project" value="UniProtKB-KW"/>
</dbReference>
<dbReference type="AlphaFoldDB" id="A0A8J2J2T8"/>
<dbReference type="GO" id="GO:0051959">
    <property type="term" value="F:dynein light intermediate chain binding"/>
    <property type="evidence" value="ECO:0007669"/>
    <property type="project" value="InterPro"/>
</dbReference>
<dbReference type="OrthoDB" id="424310at2759"/>
<evidence type="ECO:0000256" key="7">
    <source>
        <dbReference type="ARBA" id="ARBA00023212"/>
    </source>
</evidence>
<comment type="subcellular location">
    <subcellularLocation>
        <location evidence="2">Cell projection</location>
    </subcellularLocation>
    <subcellularLocation>
        <location evidence="1">Cytoplasm</location>
        <location evidence="1">Cytoskeleton</location>
    </subcellularLocation>
</comment>
<dbReference type="InterPro" id="IPR013602">
    <property type="entry name" value="Dynein_heavy_linker"/>
</dbReference>
<accession>A0A8J2J2T8</accession>
<dbReference type="GO" id="GO:0042995">
    <property type="term" value="C:cell projection"/>
    <property type="evidence" value="ECO:0007669"/>
    <property type="project" value="UniProtKB-SubCell"/>
</dbReference>
<dbReference type="Pfam" id="PF12774">
    <property type="entry name" value="AAA_6"/>
    <property type="match status" value="1"/>
</dbReference>
<proteinExistence type="predicted"/>
<keyword evidence="4" id="KW-0547">Nucleotide-binding</keyword>
<evidence type="ECO:0000256" key="1">
    <source>
        <dbReference type="ARBA" id="ARBA00004245"/>
    </source>
</evidence>
<dbReference type="Pfam" id="PF08393">
    <property type="entry name" value="DHC_N2"/>
    <property type="match status" value="1"/>
</dbReference>
<dbReference type="EMBL" id="CAJVCH010004087">
    <property type="protein sequence ID" value="CAG7651642.1"/>
    <property type="molecule type" value="Genomic_DNA"/>
</dbReference>
<evidence type="ECO:0000256" key="5">
    <source>
        <dbReference type="ARBA" id="ARBA00023017"/>
    </source>
</evidence>
<dbReference type="InterPro" id="IPR035699">
    <property type="entry name" value="AAA_6"/>
</dbReference>
<dbReference type="PANTHER" id="PTHR45703:SF1">
    <property type="entry name" value="DYNEINS HEAVY CHAIN"/>
    <property type="match status" value="1"/>
</dbReference>
<dbReference type="Proteomes" id="UP000708208">
    <property type="component" value="Unassembled WGS sequence"/>
</dbReference>
<dbReference type="InterPro" id="IPR026983">
    <property type="entry name" value="DHC"/>
</dbReference>
<keyword evidence="7" id="KW-0206">Cytoskeleton</keyword>
<dbReference type="FunFam" id="1.10.8.710:FF:000004">
    <property type="entry name" value="Dynein axonemal heavy chain 6"/>
    <property type="match status" value="1"/>
</dbReference>
<evidence type="ECO:0000256" key="8">
    <source>
        <dbReference type="ARBA" id="ARBA00023273"/>
    </source>
</evidence>
<evidence type="ECO:0000313" key="11">
    <source>
        <dbReference type="EMBL" id="CAG7651642.1"/>
    </source>
</evidence>